<comment type="similarity">
    <text evidence="1">Belongs to the paxM FAD-dependent monooxygenase family.</text>
</comment>
<evidence type="ECO:0000313" key="6">
    <source>
        <dbReference type="EMBL" id="ROV90905.1"/>
    </source>
</evidence>
<keyword evidence="7" id="KW-1185">Reference proteome</keyword>
<evidence type="ECO:0000256" key="1">
    <source>
        <dbReference type="ARBA" id="ARBA00007992"/>
    </source>
</evidence>
<dbReference type="AlphaFoldDB" id="A0A423VIX0"/>
<dbReference type="Proteomes" id="UP000283895">
    <property type="component" value="Unassembled WGS sequence"/>
</dbReference>
<evidence type="ECO:0000313" key="7">
    <source>
        <dbReference type="Proteomes" id="UP000283895"/>
    </source>
</evidence>
<protein>
    <recommendedName>
        <fullName evidence="5">FAD-binding domain-containing protein</fullName>
    </recommendedName>
</protein>
<evidence type="ECO:0000256" key="4">
    <source>
        <dbReference type="ARBA" id="ARBA00023002"/>
    </source>
</evidence>
<evidence type="ECO:0000256" key="3">
    <source>
        <dbReference type="ARBA" id="ARBA00022827"/>
    </source>
</evidence>
<dbReference type="PANTHER" id="PTHR46720:SF3">
    <property type="entry name" value="FAD-BINDING DOMAIN-CONTAINING PROTEIN-RELATED"/>
    <property type="match status" value="1"/>
</dbReference>
<accession>A0A423VIX0</accession>
<dbReference type="GO" id="GO:0016491">
    <property type="term" value="F:oxidoreductase activity"/>
    <property type="evidence" value="ECO:0007669"/>
    <property type="project" value="UniProtKB-KW"/>
</dbReference>
<dbReference type="OrthoDB" id="16820at2759"/>
<evidence type="ECO:0000259" key="5">
    <source>
        <dbReference type="Pfam" id="PF01494"/>
    </source>
</evidence>
<dbReference type="SUPFAM" id="SSF51905">
    <property type="entry name" value="FAD/NAD(P)-binding domain"/>
    <property type="match status" value="1"/>
</dbReference>
<dbReference type="GO" id="GO:0044550">
    <property type="term" value="P:secondary metabolite biosynthetic process"/>
    <property type="evidence" value="ECO:0007669"/>
    <property type="project" value="TreeGrafter"/>
</dbReference>
<feature type="domain" description="FAD-binding" evidence="5">
    <location>
        <begin position="9"/>
        <end position="374"/>
    </location>
</feature>
<dbReference type="InterPro" id="IPR036188">
    <property type="entry name" value="FAD/NAD-bd_sf"/>
</dbReference>
<dbReference type="InterPro" id="IPR051104">
    <property type="entry name" value="FAD_monoxygenase"/>
</dbReference>
<evidence type="ECO:0000256" key="2">
    <source>
        <dbReference type="ARBA" id="ARBA00022630"/>
    </source>
</evidence>
<dbReference type="EMBL" id="LKEA01000059">
    <property type="protein sequence ID" value="ROV90905.1"/>
    <property type="molecule type" value="Genomic_DNA"/>
</dbReference>
<comment type="caution">
    <text evidence="6">The sequence shown here is derived from an EMBL/GenBank/DDBJ whole genome shotgun (WGS) entry which is preliminary data.</text>
</comment>
<dbReference type="STRING" id="356882.A0A423VIX0"/>
<keyword evidence="4" id="KW-0560">Oxidoreductase</keyword>
<sequence length="429" mass="46793">MNSGRPMRIAIIGGGLGGSALARALVRNPTFDVHLYEGNATFSERGASIGLANNSQRALEQIDPDDPELLQRAGAVVHDSMRVVMGMGSQAGTVVSDLHTAPRDAGRLPRVSLHRGSLLRELIERLPTERLHTNKRLSSLKVLPGSKAVELTFEDGELATFDAVIGADGIWSTVRKHVLGDAAEEHAPANAGWWDCRNRVPFDKAREVLGDKLFQVDRAYGWAGNGAFIMHVILENRNLVMCIASVLERNPPQDAKRRPLTREMLTDAFGTWMDGPIAKGIIELIMDQPTPQLQRYALYEHKSTPTYTNGPVCIMGDAAHAATPWQASGGGQAFEDAMILGALLGCVSSPDQVPKAFEIYDQVRRPRAQKILDSSRASGMVLCGADQTVGLDIEKMRDELSARAALVEEVDLVEYKEDAVRSLMQVLNI</sequence>
<dbReference type="Gene3D" id="3.50.50.60">
    <property type="entry name" value="FAD/NAD(P)-binding domain"/>
    <property type="match status" value="1"/>
</dbReference>
<dbReference type="Pfam" id="PF01494">
    <property type="entry name" value="FAD_binding_3"/>
    <property type="match status" value="1"/>
</dbReference>
<dbReference type="PANTHER" id="PTHR46720">
    <property type="entry name" value="HYDROXYLASE, PUTATIVE (AFU_ORTHOLOGUE AFUA_3G01460)-RELATED"/>
    <property type="match status" value="1"/>
</dbReference>
<keyword evidence="3" id="KW-0274">FAD</keyword>
<dbReference type="InterPro" id="IPR002938">
    <property type="entry name" value="FAD-bd"/>
</dbReference>
<reference evidence="6 7" key="1">
    <citation type="submission" date="2015-09" db="EMBL/GenBank/DDBJ databases">
        <title>Host preference determinants of Valsa canker pathogens revealed by comparative genomics.</title>
        <authorList>
            <person name="Yin Z."/>
            <person name="Huang L."/>
        </authorList>
    </citation>
    <scope>NUCLEOTIDE SEQUENCE [LARGE SCALE GENOMIC DNA]</scope>
    <source>
        <strain evidence="6 7">03-1</strain>
    </source>
</reference>
<keyword evidence="2" id="KW-0285">Flavoprotein</keyword>
<organism evidence="6 7">
    <name type="scientific">Cytospora schulzeri</name>
    <dbReference type="NCBI Taxonomy" id="448051"/>
    <lineage>
        <taxon>Eukaryota</taxon>
        <taxon>Fungi</taxon>
        <taxon>Dikarya</taxon>
        <taxon>Ascomycota</taxon>
        <taxon>Pezizomycotina</taxon>
        <taxon>Sordariomycetes</taxon>
        <taxon>Sordariomycetidae</taxon>
        <taxon>Diaporthales</taxon>
        <taxon>Cytosporaceae</taxon>
        <taxon>Cytospora</taxon>
    </lineage>
</organism>
<name>A0A423VIX0_9PEZI</name>
<dbReference type="PRINTS" id="PR00420">
    <property type="entry name" value="RNGMNOXGNASE"/>
</dbReference>
<dbReference type="GO" id="GO:0071949">
    <property type="term" value="F:FAD binding"/>
    <property type="evidence" value="ECO:0007669"/>
    <property type="project" value="InterPro"/>
</dbReference>
<proteinExistence type="inferred from homology"/>
<gene>
    <name evidence="6" type="ORF">VMCG_09958</name>
</gene>